<name>A0A7X2TE26_9CLOT</name>
<keyword evidence="1" id="KW-0732">Signal</keyword>
<dbReference type="RefSeq" id="WP_154472991.1">
    <property type="nucleotide sequence ID" value="NZ_DBEWUL010000095.1"/>
</dbReference>
<dbReference type="Proteomes" id="UP000429958">
    <property type="component" value="Unassembled WGS sequence"/>
</dbReference>
<evidence type="ECO:0008006" key="4">
    <source>
        <dbReference type="Google" id="ProtNLM"/>
    </source>
</evidence>
<evidence type="ECO:0000313" key="2">
    <source>
        <dbReference type="EMBL" id="MSS37541.1"/>
    </source>
</evidence>
<comment type="caution">
    <text evidence="2">The sequence shown here is derived from an EMBL/GenBank/DDBJ whole genome shotgun (WGS) entry which is preliminary data.</text>
</comment>
<dbReference type="NCBIfam" id="TIGR04088">
    <property type="entry name" value="cognate_SipW"/>
    <property type="match status" value="1"/>
</dbReference>
<dbReference type="EMBL" id="VUMD01000012">
    <property type="protein sequence ID" value="MSS37541.1"/>
    <property type="molecule type" value="Genomic_DNA"/>
</dbReference>
<evidence type="ECO:0000256" key="1">
    <source>
        <dbReference type="SAM" id="SignalP"/>
    </source>
</evidence>
<keyword evidence="3" id="KW-1185">Reference proteome</keyword>
<evidence type="ECO:0000313" key="3">
    <source>
        <dbReference type="Proteomes" id="UP000429958"/>
    </source>
</evidence>
<dbReference type="InterPro" id="IPR023833">
    <property type="entry name" value="Signal_pept_SipW-depend-type"/>
</dbReference>
<protein>
    <recommendedName>
        <fullName evidence="4">Camelysin metallo-endopeptidase</fullName>
    </recommendedName>
</protein>
<organism evidence="2 3">
    <name type="scientific">Clostridium porci</name>
    <dbReference type="NCBI Taxonomy" id="2605778"/>
    <lineage>
        <taxon>Bacteria</taxon>
        <taxon>Bacillati</taxon>
        <taxon>Bacillota</taxon>
        <taxon>Clostridia</taxon>
        <taxon>Eubacteriales</taxon>
        <taxon>Clostridiaceae</taxon>
        <taxon>Clostridium</taxon>
    </lineage>
</organism>
<feature type="chain" id="PRO_5038801215" description="Camelysin metallo-endopeptidase" evidence="1">
    <location>
        <begin position="22"/>
        <end position="186"/>
    </location>
</feature>
<feature type="signal peptide" evidence="1">
    <location>
        <begin position="1"/>
        <end position="21"/>
    </location>
</feature>
<accession>A0A7X2TE26</accession>
<dbReference type="AlphaFoldDB" id="A0A7X2TE26"/>
<gene>
    <name evidence="2" type="ORF">FYJ39_13380</name>
</gene>
<reference evidence="2 3" key="1">
    <citation type="submission" date="2019-08" db="EMBL/GenBank/DDBJ databases">
        <title>In-depth cultivation of the pig gut microbiome towards novel bacterial diversity and tailored functional studies.</title>
        <authorList>
            <person name="Wylensek D."/>
            <person name="Hitch T.C.A."/>
            <person name="Clavel T."/>
        </authorList>
    </citation>
    <scope>NUCLEOTIDE SEQUENCE [LARGE SCALE GENOMIC DNA]</scope>
    <source>
        <strain evidence="2 3">WCA-389-WT-23D1</strain>
    </source>
</reference>
<proteinExistence type="predicted"/>
<sequence length="186" mass="20429">MKKKILILAAIAATGSFGAYGTLAYFTATGTEKNVITAGTVNIELHEETTDGQPFPEDGIQNVMPGQVVDKIVFVENTGENQAWVRVKVEKKLVRSEPPEDEHAAKQCIKLDFNDAQWVAHDGWFYYKDKVDPGKNTEKLFTKVEFSGDVGNDRKNSTVFIDVAAQAVQCANNGESVMDADGWPAE</sequence>